<proteinExistence type="predicted"/>
<name>A0A1C6FYT3_9FIRM</name>
<dbReference type="InterPro" id="IPR029056">
    <property type="entry name" value="Ribokinase-like"/>
</dbReference>
<dbReference type="PANTHER" id="PTHR10584">
    <property type="entry name" value="SUGAR KINASE"/>
    <property type="match status" value="1"/>
</dbReference>
<dbReference type="CDD" id="cd01941">
    <property type="entry name" value="YeiC_kinase_like"/>
    <property type="match status" value="1"/>
</dbReference>
<dbReference type="EMBL" id="FMHG01000001">
    <property type="protein sequence ID" value="SCJ38173.1"/>
    <property type="molecule type" value="Genomic_DNA"/>
</dbReference>
<gene>
    <name evidence="4" type="primary">psuK_2</name>
    <name evidence="4" type="ORF">SAMEA3545359_00159</name>
</gene>
<evidence type="ECO:0000256" key="1">
    <source>
        <dbReference type="ARBA" id="ARBA00022679"/>
    </source>
</evidence>
<dbReference type="Gene3D" id="3.40.1190.20">
    <property type="match status" value="1"/>
</dbReference>
<organism evidence="4">
    <name type="scientific">uncultured Anaerotruncus sp</name>
    <dbReference type="NCBI Taxonomy" id="905011"/>
    <lineage>
        <taxon>Bacteria</taxon>
        <taxon>Bacillati</taxon>
        <taxon>Bacillota</taxon>
        <taxon>Clostridia</taxon>
        <taxon>Eubacteriales</taxon>
        <taxon>Oscillospiraceae</taxon>
        <taxon>Anaerotruncus</taxon>
        <taxon>environmental samples</taxon>
    </lineage>
</organism>
<reference evidence="4" key="1">
    <citation type="submission" date="2015-09" db="EMBL/GenBank/DDBJ databases">
        <authorList>
            <consortium name="Pathogen Informatics"/>
        </authorList>
    </citation>
    <scope>NUCLEOTIDE SEQUENCE</scope>
    <source>
        <strain evidence="4">2789STDY5834896</strain>
    </source>
</reference>
<dbReference type="Pfam" id="PF00294">
    <property type="entry name" value="PfkB"/>
    <property type="match status" value="1"/>
</dbReference>
<dbReference type="PANTHER" id="PTHR10584:SF166">
    <property type="entry name" value="RIBOKINASE"/>
    <property type="match status" value="1"/>
</dbReference>
<evidence type="ECO:0000259" key="3">
    <source>
        <dbReference type="Pfam" id="PF00294"/>
    </source>
</evidence>
<dbReference type="GO" id="GO:0005829">
    <property type="term" value="C:cytosol"/>
    <property type="evidence" value="ECO:0007669"/>
    <property type="project" value="TreeGrafter"/>
</dbReference>
<dbReference type="AlphaFoldDB" id="A0A1C6FYT3"/>
<dbReference type="GO" id="GO:0050225">
    <property type="term" value="F:pseudouridine kinase activity"/>
    <property type="evidence" value="ECO:0007669"/>
    <property type="project" value="UniProtKB-EC"/>
</dbReference>
<accession>A0A1C6FYT3</accession>
<dbReference type="EC" id="2.7.1.83" evidence="4"/>
<dbReference type="SUPFAM" id="SSF53613">
    <property type="entry name" value="Ribokinase-like"/>
    <property type="match status" value="1"/>
</dbReference>
<evidence type="ECO:0000313" key="4">
    <source>
        <dbReference type="EMBL" id="SCJ38173.1"/>
    </source>
</evidence>
<keyword evidence="1 4" id="KW-0808">Transferase</keyword>
<keyword evidence="2 4" id="KW-0418">Kinase</keyword>
<dbReference type="InterPro" id="IPR011611">
    <property type="entry name" value="PfkB_dom"/>
</dbReference>
<evidence type="ECO:0000256" key="2">
    <source>
        <dbReference type="ARBA" id="ARBA00022777"/>
    </source>
</evidence>
<sequence>MGYVVYIGAANVDITGFATGDLIPRNSNPGKIRLYSGGGARNSAECYARLGGEVKFIGAIGDDAFGQKLVQDSQAVGIDMSHCLTVPGAMSSAYIALMDEERDMAVALSDVELEQRLTPEFMAAKLPVLCGARAVVLGSGLPMETLEFVTQNCRVPLWIDTSSVSRGLAIKPILGRFHTVKCNLLEAMAVTGETAQDIAALQRMARAILAMGCRRVLITCGARGAFCADGESTGMHPAIPVRRVQSATGAGDSFFAGVLLWRERGYSIQQSVRFGMAVANLTIRSPLPVNPDLNLEEVLALAF</sequence>
<feature type="domain" description="Carbohydrate kinase PfkB" evidence="3">
    <location>
        <begin position="2"/>
        <end position="288"/>
    </location>
</feature>
<protein>
    <submittedName>
        <fullName evidence="4">Pseudouridine kinase</fullName>
        <ecNumber evidence="4">2.7.1.83</ecNumber>
    </submittedName>
</protein>